<gene>
    <name evidence="3" type="ORF">AYO21_09040</name>
</gene>
<dbReference type="EMBL" id="LVKK01000084">
    <property type="protein sequence ID" value="OAG36767.1"/>
    <property type="molecule type" value="Genomic_DNA"/>
</dbReference>
<dbReference type="AlphaFoldDB" id="A0A177EXJ1"/>
<keyword evidence="2" id="KW-0732">Signal</keyword>
<dbReference type="RefSeq" id="XP_022508719.1">
    <property type="nucleotide sequence ID" value="XM_022658978.1"/>
</dbReference>
<accession>A0A177EXJ1</accession>
<feature type="transmembrane region" description="Helical" evidence="1">
    <location>
        <begin position="218"/>
        <end position="239"/>
    </location>
</feature>
<evidence type="ECO:0000256" key="1">
    <source>
        <dbReference type="SAM" id="Phobius"/>
    </source>
</evidence>
<organism evidence="3 4">
    <name type="scientific">Fonsecaea monophora</name>
    <dbReference type="NCBI Taxonomy" id="254056"/>
    <lineage>
        <taxon>Eukaryota</taxon>
        <taxon>Fungi</taxon>
        <taxon>Dikarya</taxon>
        <taxon>Ascomycota</taxon>
        <taxon>Pezizomycotina</taxon>
        <taxon>Eurotiomycetes</taxon>
        <taxon>Chaetothyriomycetidae</taxon>
        <taxon>Chaetothyriales</taxon>
        <taxon>Herpotrichiellaceae</taxon>
        <taxon>Fonsecaea</taxon>
    </lineage>
</organism>
<keyword evidence="1" id="KW-0472">Membrane</keyword>
<dbReference type="GeneID" id="34604178"/>
<keyword evidence="1" id="KW-0812">Transmembrane</keyword>
<reference evidence="3 4" key="1">
    <citation type="submission" date="2016-03" db="EMBL/GenBank/DDBJ databases">
        <title>Draft genome sequence of the Fonsecaea monophora CBS 269.37.</title>
        <authorList>
            <person name="Bombassaro A."/>
            <person name="Vinicius W.A."/>
            <person name="De Hoog S."/>
            <person name="Sun J."/>
            <person name="Souza E.M."/>
            <person name="Raittz R.T."/>
            <person name="Costa F."/>
            <person name="Leao A.C."/>
            <person name="Tadra-Sfeir M.Z."/>
            <person name="Baura V."/>
            <person name="Balsanelli E."/>
            <person name="Pedrosa F.O."/>
            <person name="Moreno L.F."/>
            <person name="Steffens M.B."/>
            <person name="Xi L."/>
            <person name="Bocca A.L."/>
            <person name="Felipe M.S."/>
            <person name="Teixeira M."/>
            <person name="Telles Filho F.Q."/>
            <person name="Azevedo C.M."/>
            <person name="Gomes R."/>
            <person name="Vicente V.A."/>
        </authorList>
    </citation>
    <scope>NUCLEOTIDE SEQUENCE [LARGE SCALE GENOMIC DNA]</scope>
    <source>
        <strain evidence="3 4">CBS 269.37</strain>
    </source>
</reference>
<feature type="signal peptide" evidence="2">
    <location>
        <begin position="1"/>
        <end position="23"/>
    </location>
</feature>
<protein>
    <recommendedName>
        <fullName evidence="5">Extracellular membrane protein CFEM domain-containing protein</fullName>
    </recommendedName>
</protein>
<proteinExistence type="predicted"/>
<dbReference type="OrthoDB" id="4151660at2759"/>
<keyword evidence="1" id="KW-1133">Transmembrane helix</keyword>
<evidence type="ECO:0000313" key="4">
    <source>
        <dbReference type="Proteomes" id="UP000077002"/>
    </source>
</evidence>
<evidence type="ECO:0008006" key="5">
    <source>
        <dbReference type="Google" id="ProtNLM"/>
    </source>
</evidence>
<sequence>MEIGWRIYALSLVVQILSQTTHAGAELSQRQSTNTTQQIDVSKLPPCLLSTCSSNPLGSAPEDACTPIKPSTLLYEKSCYCALKDPLYCAWSCTWWEWMAVEDWFVQECGPDSDNLSYDGLPACAQSCLHPALVYYGCVSEGRNCFCLHGSLFDCQSNCHKESERTAIKNWLVERCGVSPALGQKGADTGVFYGSAEDDSESRQSPVLFRPKRKELKWYEIFAIVLLCASVLVGVLVWIDLRVRERKRRKPARARGQGGIAHALSENPLALRLRGMGRWKALPGDAEG</sequence>
<feature type="chain" id="PRO_5008060747" description="Extracellular membrane protein CFEM domain-containing protein" evidence="2">
    <location>
        <begin position="24"/>
        <end position="288"/>
    </location>
</feature>
<name>A0A177EXJ1_9EURO</name>
<keyword evidence="4" id="KW-1185">Reference proteome</keyword>
<comment type="caution">
    <text evidence="3">The sequence shown here is derived from an EMBL/GenBank/DDBJ whole genome shotgun (WGS) entry which is preliminary data.</text>
</comment>
<dbReference type="Proteomes" id="UP000077002">
    <property type="component" value="Unassembled WGS sequence"/>
</dbReference>
<evidence type="ECO:0000313" key="3">
    <source>
        <dbReference type="EMBL" id="OAG36767.1"/>
    </source>
</evidence>
<evidence type="ECO:0000256" key="2">
    <source>
        <dbReference type="SAM" id="SignalP"/>
    </source>
</evidence>